<dbReference type="Pfam" id="PF07705">
    <property type="entry name" value="CARDB"/>
    <property type="match status" value="1"/>
</dbReference>
<dbReference type="InterPro" id="IPR013783">
    <property type="entry name" value="Ig-like_fold"/>
</dbReference>
<proteinExistence type="predicted"/>
<protein>
    <submittedName>
        <fullName evidence="4">Choice-of-anchor D domain-containing protein</fullName>
    </submittedName>
</protein>
<evidence type="ECO:0000313" key="5">
    <source>
        <dbReference type="Proteomes" id="UP000479132"/>
    </source>
</evidence>
<dbReference type="InterPro" id="IPR011635">
    <property type="entry name" value="CARDB"/>
</dbReference>
<reference evidence="4 5" key="1">
    <citation type="submission" date="2020-02" db="EMBL/GenBank/DDBJ databases">
        <title>Aliifodinibius halophilus 2W32, complete genome.</title>
        <authorList>
            <person name="Li Y."/>
            <person name="Wu S."/>
        </authorList>
    </citation>
    <scope>NUCLEOTIDE SEQUENCE [LARGE SCALE GENOMIC DNA]</scope>
    <source>
        <strain evidence="4 5">2W32</strain>
    </source>
</reference>
<feature type="region of interest" description="Disordered" evidence="1">
    <location>
        <begin position="265"/>
        <end position="325"/>
    </location>
</feature>
<feature type="region of interest" description="Disordered" evidence="1">
    <location>
        <begin position="198"/>
        <end position="221"/>
    </location>
</feature>
<organism evidence="4 5">
    <name type="scientific">Fodinibius halophilus</name>
    <dbReference type="NCBI Taxonomy" id="1736908"/>
    <lineage>
        <taxon>Bacteria</taxon>
        <taxon>Pseudomonadati</taxon>
        <taxon>Balneolota</taxon>
        <taxon>Balneolia</taxon>
        <taxon>Balneolales</taxon>
        <taxon>Balneolaceae</taxon>
        <taxon>Fodinibius</taxon>
    </lineage>
</organism>
<dbReference type="RefSeq" id="WP_165271431.1">
    <property type="nucleotide sequence ID" value="NZ_JAALLS010000041.1"/>
</dbReference>
<dbReference type="Pfam" id="PF18962">
    <property type="entry name" value="Por_Secre_tail"/>
    <property type="match status" value="1"/>
</dbReference>
<name>A0A6M1T7J6_9BACT</name>
<feature type="domain" description="CARDB" evidence="2">
    <location>
        <begin position="228"/>
        <end position="303"/>
    </location>
</feature>
<dbReference type="AlphaFoldDB" id="A0A6M1T7J6"/>
<sequence>MSKSTVYKLLFVVTILLILPGIAFSQTEILSNGGAEANKVSDSGGTPQDWVEVSYQWGADNFSVFIPQEGSNYFLPVDYGSQHILTQEIDVSGDASDIDNGNVTTSFSGYIITNGTDQGKITVEFLNSSSSAIETFDTGNQTVTSWTQFTDNRTVPTNTRTIRVKLTATDEAGGGTYTDVAYDNLSLTKTVAAPEMSVEGNNTEISDGDSSPTTGDHTDFGSVVAAGSNTISRTFTIKNTGSANLTLGGSPKVALSGTNAGDFTVTSQPSSPVSASGSTTFDVEFDPSAKGTRTATVSIDNDDSDENPYNFDIKGTGDNSSPTSSNNDVFMVTDTEFTFSDTDFPFSDSDGSDALSAVDITTLPGNGTLYLDANDNDTNDGEDVSSGDDISLNDLQNGHLRYIPPSNTTGYQAASFTFKVSDGTDFSASTYTMNITIDANEVTLSGSSGVDAWHFISNPFQSNLTDLLSNIWTQGATNSDTPSGSANIFTFDESSAAFSAFTGNLATTPSAGTGHAIYIFADDDYETGGTQGDWPKTLSTSGSIHSTPVSIPVSNTDQQSDGTTGDEGWNLVGNPFGTHIAVNDIITALQAVDGSANTNVYTYENGSYQTLANDGTNSVGPFKAFFVRVQTSGTSGNMSLDNSARSTDLSSKITTKKQLSFTLSGQNNLEGKGGFVFTHNGKKKIDPSDAYQLWALPGTKHLMLYSRVGDQNIKFNHLPDKLEEESSYPLYVQSSEDGQFTLRWKKENLPVGWHFTLRDLKEDITFNLSDRNKYSFYYQSSQSKVAKRKGKSAAPIASSTQRGEDARFELVMSKEQPNGGENPGKTPTEFELNQNYPNPFNPATNIEYSVPHQSKVSLEVFDITGRKIATLINETKPAGKYDATWNAEGASSGIYFYRLETATRVITKKMTLVK</sequence>
<comment type="caution">
    <text evidence="4">The sequence shown here is derived from an EMBL/GenBank/DDBJ whole genome shotgun (WGS) entry which is preliminary data.</text>
</comment>
<dbReference type="NCBIfam" id="TIGR04183">
    <property type="entry name" value="Por_Secre_tail"/>
    <property type="match status" value="1"/>
</dbReference>
<accession>A0A6M1T7J6</accession>
<evidence type="ECO:0000259" key="3">
    <source>
        <dbReference type="Pfam" id="PF18962"/>
    </source>
</evidence>
<dbReference type="Gene3D" id="2.60.40.10">
    <property type="entry name" value="Immunoglobulins"/>
    <property type="match status" value="1"/>
</dbReference>
<gene>
    <name evidence="4" type="ORF">G3569_17745</name>
</gene>
<evidence type="ECO:0000256" key="1">
    <source>
        <dbReference type="SAM" id="MobiDB-lite"/>
    </source>
</evidence>
<dbReference type="Gene3D" id="2.60.40.4070">
    <property type="match status" value="1"/>
</dbReference>
<dbReference type="NCBIfam" id="NF012200">
    <property type="entry name" value="choice_anch_D"/>
    <property type="match status" value="1"/>
</dbReference>
<dbReference type="InterPro" id="IPR026444">
    <property type="entry name" value="Secre_tail"/>
</dbReference>
<feature type="compositionally biased region" description="Low complexity" evidence="1">
    <location>
        <begin position="265"/>
        <end position="280"/>
    </location>
</feature>
<dbReference type="Proteomes" id="UP000479132">
    <property type="component" value="Unassembled WGS sequence"/>
</dbReference>
<keyword evidence="5" id="KW-1185">Reference proteome</keyword>
<dbReference type="EMBL" id="JAALLS010000041">
    <property type="protein sequence ID" value="NGP90207.1"/>
    <property type="molecule type" value="Genomic_DNA"/>
</dbReference>
<feature type="compositionally biased region" description="Polar residues" evidence="1">
    <location>
        <begin position="199"/>
        <end position="215"/>
    </location>
</feature>
<evidence type="ECO:0000259" key="2">
    <source>
        <dbReference type="Pfam" id="PF07705"/>
    </source>
</evidence>
<feature type="domain" description="Secretion system C-terminal sorting" evidence="3">
    <location>
        <begin position="836"/>
        <end position="910"/>
    </location>
</feature>
<evidence type="ECO:0000313" key="4">
    <source>
        <dbReference type="EMBL" id="NGP90207.1"/>
    </source>
</evidence>